<reference evidence="2" key="1">
    <citation type="submission" date="2021-01" db="EMBL/GenBank/DDBJ databases">
        <authorList>
            <person name="Corre E."/>
            <person name="Pelletier E."/>
            <person name="Niang G."/>
            <person name="Scheremetjew M."/>
            <person name="Finn R."/>
            <person name="Kale V."/>
            <person name="Holt S."/>
            <person name="Cochrane G."/>
            <person name="Meng A."/>
            <person name="Brown T."/>
            <person name="Cohen L."/>
        </authorList>
    </citation>
    <scope>NUCLEOTIDE SEQUENCE</scope>
    <source>
        <strain evidence="2">CT5</strain>
    </source>
</reference>
<gene>
    <name evidence="2" type="ORF">ECRA1380_LOCUS6279</name>
</gene>
<dbReference type="AlphaFoldDB" id="A0A7S3NU69"/>
<feature type="region of interest" description="Disordered" evidence="1">
    <location>
        <begin position="1"/>
        <end position="30"/>
    </location>
</feature>
<dbReference type="EMBL" id="HBIK01013387">
    <property type="protein sequence ID" value="CAE0381317.1"/>
    <property type="molecule type" value="Transcribed_RNA"/>
</dbReference>
<protein>
    <submittedName>
        <fullName evidence="2">Uncharacterized protein</fullName>
    </submittedName>
</protein>
<evidence type="ECO:0000313" key="2">
    <source>
        <dbReference type="EMBL" id="CAE0381317.1"/>
    </source>
</evidence>
<name>A0A7S3NU69_EUPCR</name>
<feature type="compositionally biased region" description="Low complexity" evidence="1">
    <location>
        <begin position="122"/>
        <end position="133"/>
    </location>
</feature>
<sequence length="396" mass="45463">MRNSNDDFEMQEQNPDEYEISPNPDTHLGDRLEDVEHQSIGSEGFGIEAITPTFHCNFVSDIVLDPSGMIENFPKQREQILPINSPEDNLLDNLEDYDYERNIHELADKSTPTEKRNSSNKTTEATESTPTSANISTPMSSPKKMNKNLNFEEAFFDEPRPLTSIKYSPHIYRKDSLTKRAIRSMSFLVKSYFISQMKKSGDFVAQRKVTSSISGQEIKQIISDSEIQEKGKVKRRSKGYSMKEFKSDSALFRQFVEEHLESFADELFDQYDCPMSTENKRILFSVVSHLIKGKSNFKKYINSGQKSKYNIGRRDSSKIFEAAKDFFAYNSRNSGLSSGRSFSLCSPVISLAKVLLERDEKNYDIVFKKLLGRKNMEVDDPEKLKRKVLETLDLTI</sequence>
<evidence type="ECO:0000256" key="1">
    <source>
        <dbReference type="SAM" id="MobiDB-lite"/>
    </source>
</evidence>
<feature type="compositionally biased region" description="Acidic residues" evidence="1">
    <location>
        <begin position="1"/>
        <end position="19"/>
    </location>
</feature>
<feature type="compositionally biased region" description="Basic and acidic residues" evidence="1">
    <location>
        <begin position="104"/>
        <end position="117"/>
    </location>
</feature>
<accession>A0A7S3NU69</accession>
<organism evidence="2">
    <name type="scientific">Euplotes crassus</name>
    <dbReference type="NCBI Taxonomy" id="5936"/>
    <lineage>
        <taxon>Eukaryota</taxon>
        <taxon>Sar</taxon>
        <taxon>Alveolata</taxon>
        <taxon>Ciliophora</taxon>
        <taxon>Intramacronucleata</taxon>
        <taxon>Spirotrichea</taxon>
        <taxon>Hypotrichia</taxon>
        <taxon>Euplotida</taxon>
        <taxon>Euplotidae</taxon>
        <taxon>Moneuplotes</taxon>
    </lineage>
</organism>
<feature type="region of interest" description="Disordered" evidence="1">
    <location>
        <begin position="104"/>
        <end position="142"/>
    </location>
</feature>
<proteinExistence type="predicted"/>